<feature type="transmembrane region" description="Helical" evidence="4">
    <location>
        <begin position="31"/>
        <end position="49"/>
    </location>
</feature>
<evidence type="ECO:0000313" key="6">
    <source>
        <dbReference type="EMBL" id="SDR87184.1"/>
    </source>
</evidence>
<dbReference type="OrthoDB" id="144293at2"/>
<feature type="domain" description="Histidine kinase/HSP90-like ATPase" evidence="5">
    <location>
        <begin position="412"/>
        <end position="505"/>
    </location>
</feature>
<dbReference type="CDD" id="cd16917">
    <property type="entry name" value="HATPase_UhpB-NarQ-NarX-like"/>
    <property type="match status" value="1"/>
</dbReference>
<feature type="transmembrane region" description="Helical" evidence="4">
    <location>
        <begin position="56"/>
        <end position="74"/>
    </location>
</feature>
<dbReference type="PANTHER" id="PTHR24421">
    <property type="entry name" value="NITRATE/NITRITE SENSOR PROTEIN NARX-RELATED"/>
    <property type="match status" value="1"/>
</dbReference>
<dbReference type="STRING" id="642780.SAMN04488570_0608"/>
<dbReference type="AlphaFoldDB" id="A0A1H1MJZ9"/>
<dbReference type="Gene3D" id="1.20.5.1930">
    <property type="match status" value="1"/>
</dbReference>
<dbReference type="Pfam" id="PF02518">
    <property type="entry name" value="HATPase_c"/>
    <property type="match status" value="1"/>
</dbReference>
<dbReference type="SUPFAM" id="SSF55874">
    <property type="entry name" value="ATPase domain of HSP90 chaperone/DNA topoisomerase II/histidine kinase"/>
    <property type="match status" value="1"/>
</dbReference>
<keyword evidence="1" id="KW-0808">Transferase</keyword>
<dbReference type="InterPro" id="IPR036890">
    <property type="entry name" value="HATPase_C_sf"/>
</dbReference>
<dbReference type="PANTHER" id="PTHR24421:SF55">
    <property type="entry name" value="SENSOR HISTIDINE KINASE YDFH"/>
    <property type="match status" value="1"/>
</dbReference>
<dbReference type="InterPro" id="IPR011712">
    <property type="entry name" value="Sig_transdc_His_kin_sub3_dim/P"/>
</dbReference>
<dbReference type="EMBL" id="LT629757">
    <property type="protein sequence ID" value="SDR87184.1"/>
    <property type="molecule type" value="Genomic_DNA"/>
</dbReference>
<dbReference type="GO" id="GO:0046983">
    <property type="term" value="F:protein dimerization activity"/>
    <property type="evidence" value="ECO:0007669"/>
    <property type="project" value="InterPro"/>
</dbReference>
<proteinExistence type="predicted"/>
<keyword evidence="4" id="KW-1133">Transmembrane helix</keyword>
<evidence type="ECO:0000256" key="1">
    <source>
        <dbReference type="ARBA" id="ARBA00022679"/>
    </source>
</evidence>
<feature type="transmembrane region" description="Helical" evidence="4">
    <location>
        <begin position="130"/>
        <end position="147"/>
    </location>
</feature>
<dbReference type="Proteomes" id="UP000198859">
    <property type="component" value="Chromosome I"/>
</dbReference>
<reference evidence="7" key="1">
    <citation type="submission" date="2016-10" db="EMBL/GenBank/DDBJ databases">
        <authorList>
            <person name="Varghese N."/>
            <person name="Submissions S."/>
        </authorList>
    </citation>
    <scope>NUCLEOTIDE SEQUENCE [LARGE SCALE GENOMIC DNA]</scope>
    <source>
        <strain evidence="7">DSM 22127</strain>
    </source>
</reference>
<dbReference type="InterPro" id="IPR003594">
    <property type="entry name" value="HATPase_dom"/>
</dbReference>
<gene>
    <name evidence="6" type="ORF">SAMN04488570_0608</name>
</gene>
<sequence length="506" mass="54580">MSDLGRTVLAARVFTLAALVPLAVLAGPGQLGSALLVLLTAAAAIALSATRRWSHGTVALGEGVLIAVVSALTFPDQATVMPYLVVPVLVATLDRGRRGLLTTLAAEALTLVVAWALVAQRWDRDFSAGVALWLATGAGVGMLSLWLRRPVVTGDTDSSYRSAVALIRRLQTLSTRLSGGLDAVSLAEQVMEEADLVVPLRAAGVFTRSPSGAMVPLRYTAGTQPGAMAWAEEMSTRCWDYEAMMLRERRLALPLVSNDEIIAVLVVEALQVVEAGAALELRTKLGRHAVQLQAALLFGRVRDDAMTQERQRIAREVHDGVAQDVASLGYLVDNLAGGTQDPDQLERIVQLRGEVTRVVAELRHSIFDLRHELANSAGLGESLSAYANQVGTTSPMTVHVTLDEEGPRLPRDQEFELMRIAQEAMNNARKHSGGDNLWLRCTVRSPYAEVEVRDDGVRDHQPRADSQGLKIMRERSEAIGADLDVEAPEAERPGTRVVVRVGAPTR</sequence>
<dbReference type="GO" id="GO:0000155">
    <property type="term" value="F:phosphorelay sensor kinase activity"/>
    <property type="evidence" value="ECO:0007669"/>
    <property type="project" value="InterPro"/>
</dbReference>
<dbReference type="Gene3D" id="3.30.565.10">
    <property type="entry name" value="Histidine kinase-like ATPase, C-terminal domain"/>
    <property type="match status" value="1"/>
</dbReference>
<dbReference type="InterPro" id="IPR050482">
    <property type="entry name" value="Sensor_HK_TwoCompSys"/>
</dbReference>
<protein>
    <submittedName>
        <fullName evidence="6">Histidine kinase</fullName>
    </submittedName>
</protein>
<keyword evidence="2 6" id="KW-0418">Kinase</keyword>
<organism evidence="6 7">
    <name type="scientific">Nocardioides scoriae</name>
    <dbReference type="NCBI Taxonomy" id="642780"/>
    <lineage>
        <taxon>Bacteria</taxon>
        <taxon>Bacillati</taxon>
        <taxon>Actinomycetota</taxon>
        <taxon>Actinomycetes</taxon>
        <taxon>Propionibacteriales</taxon>
        <taxon>Nocardioidaceae</taxon>
        <taxon>Nocardioides</taxon>
    </lineage>
</organism>
<feature type="transmembrane region" description="Helical" evidence="4">
    <location>
        <begin position="99"/>
        <end position="118"/>
    </location>
</feature>
<name>A0A1H1MJZ9_9ACTN</name>
<feature type="transmembrane region" description="Helical" evidence="4">
    <location>
        <begin position="7"/>
        <end position="25"/>
    </location>
</feature>
<evidence type="ECO:0000313" key="7">
    <source>
        <dbReference type="Proteomes" id="UP000198859"/>
    </source>
</evidence>
<keyword evidence="4" id="KW-0812">Transmembrane</keyword>
<keyword evidence="3" id="KW-0902">Two-component regulatory system</keyword>
<evidence type="ECO:0000256" key="3">
    <source>
        <dbReference type="ARBA" id="ARBA00023012"/>
    </source>
</evidence>
<dbReference type="SMART" id="SM00387">
    <property type="entry name" value="HATPase_c"/>
    <property type="match status" value="1"/>
</dbReference>
<dbReference type="RefSeq" id="WP_091725911.1">
    <property type="nucleotide sequence ID" value="NZ_LT629757.1"/>
</dbReference>
<dbReference type="Pfam" id="PF07730">
    <property type="entry name" value="HisKA_3"/>
    <property type="match status" value="1"/>
</dbReference>
<dbReference type="GO" id="GO:0016020">
    <property type="term" value="C:membrane"/>
    <property type="evidence" value="ECO:0007669"/>
    <property type="project" value="InterPro"/>
</dbReference>
<keyword evidence="4" id="KW-0472">Membrane</keyword>
<evidence type="ECO:0000259" key="5">
    <source>
        <dbReference type="SMART" id="SM00387"/>
    </source>
</evidence>
<accession>A0A1H1MJZ9</accession>
<keyword evidence="7" id="KW-1185">Reference proteome</keyword>
<evidence type="ECO:0000256" key="4">
    <source>
        <dbReference type="SAM" id="Phobius"/>
    </source>
</evidence>
<evidence type="ECO:0000256" key="2">
    <source>
        <dbReference type="ARBA" id="ARBA00022777"/>
    </source>
</evidence>